<gene>
    <name evidence="3" type="ORF">O181_090372</name>
</gene>
<dbReference type="InterPro" id="IPR037548">
    <property type="entry name" value="Bqt4"/>
</dbReference>
<feature type="domain" description="HTH APSES-type" evidence="2">
    <location>
        <begin position="99"/>
        <end position="214"/>
    </location>
</feature>
<dbReference type="GO" id="GO:0003677">
    <property type="term" value="F:DNA binding"/>
    <property type="evidence" value="ECO:0007669"/>
    <property type="project" value="InterPro"/>
</dbReference>
<sequence length="481" mass="52682">MSNSNRPTPQRQTRNRLNKSSPALSKSALTSTNNDPSPQKLNNTHVPSLNSNSKNLKSNPNSPTKISASPPPLPFDKFNQALKNFKGKLKSVRTQDIALTSQQSITIARIKVPAPNGASAHLIKRYDTNAISASSFFKTAFPTATQDEIDLQIDYLNSTYDTQTAGGHHLGPDYKLTGTWVPIQNALELARSYELERFAIPLINFPNPKTNQTDLSTSIDQSILNESINLDLKTKPNLSPDRTVSPTDSTTNQSSNIRSSKRSKFAPPSFGNTSPSRFSLNNLPLPSEIKDQNEIVQVQTSAQESNQSLITSSTNQVDTSIQQHSFETTIDEAQINPPDHAQSENPSQEMTTRLMATDEEAAAAKQDALKLVSDLRDSGLAPNSPSSLQTSKKRGSDAVEEETDVIEPKVIKEESRLGRKLLSKLWRHPKATKTSIQSSKLRMSSRRIIPLVDKSLVTKRNIAVAGIVVAGAAASLVPYFF</sequence>
<feature type="compositionally biased region" description="Polar residues" evidence="1">
    <location>
        <begin position="236"/>
        <end position="258"/>
    </location>
</feature>
<dbReference type="InterPro" id="IPR003163">
    <property type="entry name" value="Tscrpt_reg_HTH_APSES-type"/>
</dbReference>
<feature type="compositionally biased region" description="Polar residues" evidence="1">
    <location>
        <begin position="1"/>
        <end position="12"/>
    </location>
</feature>
<dbReference type="Gene3D" id="3.10.260.10">
    <property type="entry name" value="Transcription regulator HTH, APSES-type DNA-binding domain"/>
    <property type="match status" value="1"/>
</dbReference>
<keyword evidence="4" id="KW-1185">Reference proteome</keyword>
<dbReference type="SUPFAM" id="SSF54616">
    <property type="entry name" value="DNA-binding domain of Mlu1-box binding protein MBP1"/>
    <property type="match status" value="1"/>
</dbReference>
<dbReference type="PROSITE" id="PS51299">
    <property type="entry name" value="HTH_APSES"/>
    <property type="match status" value="1"/>
</dbReference>
<evidence type="ECO:0000259" key="2">
    <source>
        <dbReference type="PROSITE" id="PS51299"/>
    </source>
</evidence>
<dbReference type="PANTHER" id="PTHR38044">
    <property type="entry name" value="BOUQUET FORMATION PROTEIN 4"/>
    <property type="match status" value="1"/>
</dbReference>
<dbReference type="InterPro" id="IPR036887">
    <property type="entry name" value="HTH_APSES_sf"/>
</dbReference>
<evidence type="ECO:0000256" key="1">
    <source>
        <dbReference type="SAM" id="MobiDB-lite"/>
    </source>
</evidence>
<proteinExistence type="predicted"/>
<name>A0A9Q3P7M0_9BASI</name>
<dbReference type="OrthoDB" id="2505363at2759"/>
<dbReference type="PANTHER" id="PTHR38044:SF1">
    <property type="entry name" value="BOUQUET FORMATION PROTEIN 4"/>
    <property type="match status" value="1"/>
</dbReference>
<protein>
    <recommendedName>
        <fullName evidence="2">HTH APSES-type domain-containing protein</fullName>
    </recommendedName>
</protein>
<dbReference type="GO" id="GO:1990862">
    <property type="term" value="C:nuclear membrane complex Bqt3-Bqt4"/>
    <property type="evidence" value="ECO:0007669"/>
    <property type="project" value="InterPro"/>
</dbReference>
<feature type="region of interest" description="Disordered" evidence="1">
    <location>
        <begin position="299"/>
        <end position="319"/>
    </location>
</feature>
<reference evidence="3" key="1">
    <citation type="submission" date="2021-03" db="EMBL/GenBank/DDBJ databases">
        <title>Draft genome sequence of rust myrtle Austropuccinia psidii MF-1, a brazilian biotype.</title>
        <authorList>
            <person name="Quecine M.C."/>
            <person name="Pachon D.M.R."/>
            <person name="Bonatelli M.L."/>
            <person name="Correr F.H."/>
            <person name="Franceschini L.M."/>
            <person name="Leite T.F."/>
            <person name="Margarido G.R.A."/>
            <person name="Almeida C.A."/>
            <person name="Ferrarezi J.A."/>
            <person name="Labate C.A."/>
        </authorList>
    </citation>
    <scope>NUCLEOTIDE SEQUENCE</scope>
    <source>
        <strain evidence="3">MF-1</strain>
    </source>
</reference>
<evidence type="ECO:0000313" key="3">
    <source>
        <dbReference type="EMBL" id="MBW0550657.1"/>
    </source>
</evidence>
<feature type="region of interest" description="Disordered" evidence="1">
    <location>
        <begin position="231"/>
        <end position="285"/>
    </location>
</feature>
<feature type="region of interest" description="Disordered" evidence="1">
    <location>
        <begin position="376"/>
        <end position="402"/>
    </location>
</feature>
<dbReference type="EMBL" id="AVOT02056294">
    <property type="protein sequence ID" value="MBW0550657.1"/>
    <property type="molecule type" value="Genomic_DNA"/>
</dbReference>
<feature type="compositionally biased region" description="Polar residues" evidence="1">
    <location>
        <begin position="18"/>
        <end position="46"/>
    </location>
</feature>
<feature type="region of interest" description="Disordered" evidence="1">
    <location>
        <begin position="1"/>
        <end position="78"/>
    </location>
</feature>
<accession>A0A9Q3P7M0</accession>
<comment type="caution">
    <text evidence="3">The sequence shown here is derived from an EMBL/GenBank/DDBJ whole genome shotgun (WGS) entry which is preliminary data.</text>
</comment>
<evidence type="ECO:0000313" key="4">
    <source>
        <dbReference type="Proteomes" id="UP000765509"/>
    </source>
</evidence>
<feature type="compositionally biased region" description="Low complexity" evidence="1">
    <location>
        <begin position="47"/>
        <end position="63"/>
    </location>
</feature>
<dbReference type="Proteomes" id="UP000765509">
    <property type="component" value="Unassembled WGS sequence"/>
</dbReference>
<dbReference type="AlphaFoldDB" id="A0A9Q3P7M0"/>
<feature type="compositionally biased region" description="Polar residues" evidence="1">
    <location>
        <begin position="381"/>
        <end position="390"/>
    </location>
</feature>
<dbReference type="GO" id="GO:0044820">
    <property type="term" value="P:mitotic telomere tethering at nuclear periphery"/>
    <property type="evidence" value="ECO:0007669"/>
    <property type="project" value="TreeGrafter"/>
</dbReference>
<feature type="compositionally biased region" description="Polar residues" evidence="1">
    <location>
        <begin position="270"/>
        <end position="284"/>
    </location>
</feature>
<organism evidence="3 4">
    <name type="scientific">Austropuccinia psidii MF-1</name>
    <dbReference type="NCBI Taxonomy" id="1389203"/>
    <lineage>
        <taxon>Eukaryota</taxon>
        <taxon>Fungi</taxon>
        <taxon>Dikarya</taxon>
        <taxon>Basidiomycota</taxon>
        <taxon>Pucciniomycotina</taxon>
        <taxon>Pucciniomycetes</taxon>
        <taxon>Pucciniales</taxon>
        <taxon>Sphaerophragmiaceae</taxon>
        <taxon>Austropuccinia</taxon>
    </lineage>
</organism>
<dbReference type="GO" id="GO:0070197">
    <property type="term" value="P:meiotic attachment of telomere to nuclear envelope"/>
    <property type="evidence" value="ECO:0007669"/>
    <property type="project" value="InterPro"/>
</dbReference>